<dbReference type="GO" id="GO:0030288">
    <property type="term" value="C:outer membrane-bounded periplasmic space"/>
    <property type="evidence" value="ECO:0007669"/>
    <property type="project" value="TreeGrafter"/>
</dbReference>
<dbReference type="Pfam" id="PF03968">
    <property type="entry name" value="LptD_N"/>
    <property type="match status" value="1"/>
</dbReference>
<dbReference type="PANTHER" id="PTHR36504:SF1">
    <property type="entry name" value="LIPOPOLYSACCHARIDE EXPORT SYSTEM PROTEIN LPTA"/>
    <property type="match status" value="1"/>
</dbReference>
<feature type="domain" description="Organic solvent tolerance-like N-terminal" evidence="3">
    <location>
        <begin position="63"/>
        <end position="187"/>
    </location>
</feature>
<dbReference type="HOGENOM" id="CLU_095993_0_1_5"/>
<dbReference type="EMBL" id="AM260525">
    <property type="protein sequence ID" value="CAK00520.1"/>
    <property type="molecule type" value="Genomic_DNA"/>
</dbReference>
<dbReference type="GO" id="GO:0017089">
    <property type="term" value="F:glycolipid transfer activity"/>
    <property type="evidence" value="ECO:0007669"/>
    <property type="project" value="TreeGrafter"/>
</dbReference>
<dbReference type="InterPro" id="IPR052037">
    <property type="entry name" value="LPS_export_LptA"/>
</dbReference>
<proteinExistence type="predicted"/>
<sequence length="215" mass="23536">MFKREACDYTDRRIEIMRSYKRWIGMTLAFSMGMLGGGTVLGYAEGTHLGISLSNDKEPVELHADSLEIRDKEGIALFKGDVSVMQGERLLRTAKLVVYYDKAHKETDKNKEDTKASSVALLGSSGIKKMEAVGKVYIKIATQIATGDKGVFDGKSKMMSLTGKHVVLKDGDNVATGCKLTANMESGKAFLEGCETTNKKGRVSIIFKQNQKSGH</sequence>
<evidence type="ECO:0000256" key="1">
    <source>
        <dbReference type="ARBA" id="ARBA00022729"/>
    </source>
</evidence>
<feature type="transmembrane region" description="Helical" evidence="2">
    <location>
        <begin position="23"/>
        <end position="44"/>
    </location>
</feature>
<dbReference type="Gene3D" id="2.60.450.10">
    <property type="entry name" value="Lipopolysaccharide (LPS) transport protein A like domain"/>
    <property type="match status" value="1"/>
</dbReference>
<evidence type="ECO:0000313" key="4">
    <source>
        <dbReference type="EMBL" id="CAK00520.1"/>
    </source>
</evidence>
<dbReference type="GO" id="GO:0015920">
    <property type="term" value="P:lipopolysaccharide transport"/>
    <property type="evidence" value="ECO:0007669"/>
    <property type="project" value="TreeGrafter"/>
</dbReference>
<evidence type="ECO:0000256" key="2">
    <source>
        <dbReference type="SAM" id="Phobius"/>
    </source>
</evidence>
<accession>A9IL31</accession>
<dbReference type="Proteomes" id="UP000001592">
    <property type="component" value="Chromosome"/>
</dbReference>
<dbReference type="InterPro" id="IPR005653">
    <property type="entry name" value="OstA-like_N"/>
</dbReference>
<gene>
    <name evidence="4" type="ordered locus">BT_0016</name>
</gene>
<keyword evidence="2" id="KW-1133">Transmembrane helix</keyword>
<reference evidence="4 5" key="1">
    <citation type="journal article" date="2007" name="Nat. Genet.">
        <title>Genomic analysis of Bartonella identifies type IV secretion systems as host adaptability factors.</title>
        <authorList>
            <person name="Saenz H.L."/>
            <person name="Engel P."/>
            <person name="Stoeckli M.C."/>
            <person name="Lanz C."/>
            <person name="Raddatz G."/>
            <person name="Vayssier-Taussat M."/>
            <person name="Birtles R."/>
            <person name="Schuster S.C."/>
            <person name="Dehio C."/>
        </authorList>
    </citation>
    <scope>NUCLEOTIDE SEQUENCE [LARGE SCALE GENOMIC DNA]</scope>
    <source>
        <strain evidence="5">DSM 28219 / CCUG 45778 / CIP 105476 / IBS 506</strain>
    </source>
</reference>
<keyword evidence="1" id="KW-0732">Signal</keyword>
<dbReference type="AlphaFoldDB" id="A9IL31"/>
<dbReference type="GO" id="GO:0009279">
    <property type="term" value="C:cell outer membrane"/>
    <property type="evidence" value="ECO:0007669"/>
    <property type="project" value="TreeGrafter"/>
</dbReference>
<organism evidence="4 5">
    <name type="scientific">Bartonella tribocorum (strain DSM 28219 / CCUG 45778 / CIP 105476 / IBS 506)</name>
    <dbReference type="NCBI Taxonomy" id="382640"/>
    <lineage>
        <taxon>Bacteria</taxon>
        <taxon>Pseudomonadati</taxon>
        <taxon>Pseudomonadota</taxon>
        <taxon>Alphaproteobacteria</taxon>
        <taxon>Hyphomicrobiales</taxon>
        <taxon>Bartonellaceae</taxon>
        <taxon>Bartonella</taxon>
    </lineage>
</organism>
<dbReference type="PANTHER" id="PTHR36504">
    <property type="entry name" value="LIPOPOLYSACCHARIDE EXPORT SYSTEM PROTEIN LPTA"/>
    <property type="match status" value="1"/>
</dbReference>
<keyword evidence="5" id="KW-1185">Reference proteome</keyword>
<dbReference type="KEGG" id="btr:BT_0016"/>
<protein>
    <recommendedName>
        <fullName evidence="3">Organic solvent tolerance-like N-terminal domain-containing protein</fullName>
    </recommendedName>
</protein>
<dbReference type="eggNOG" id="COG1934">
    <property type="taxonomic scope" value="Bacteria"/>
</dbReference>
<evidence type="ECO:0000259" key="3">
    <source>
        <dbReference type="Pfam" id="PF03968"/>
    </source>
</evidence>
<evidence type="ECO:0000313" key="5">
    <source>
        <dbReference type="Proteomes" id="UP000001592"/>
    </source>
</evidence>
<keyword evidence="2" id="KW-0812">Transmembrane</keyword>
<keyword evidence="2" id="KW-0472">Membrane</keyword>
<name>A9IL31_BART1</name>